<name>A0A1J1IBD2_9DIPT</name>
<dbReference type="Proteomes" id="UP000183832">
    <property type="component" value="Unassembled WGS sequence"/>
</dbReference>
<sequence>MFALKIVLNNLGIIKLVSIHQFDALTQPIAFELNWKNVYISESCLSFYKDLNFVAINRTSLIFQEHNIRLLNKGTKKEEKK</sequence>
<gene>
    <name evidence="1" type="ORF">CLUMA_CG010975</name>
</gene>
<dbReference type="AlphaFoldDB" id="A0A1J1IBD2"/>
<proteinExistence type="predicted"/>
<dbReference type="EMBL" id="CVRI01000047">
    <property type="protein sequence ID" value="CRK97589.1"/>
    <property type="molecule type" value="Genomic_DNA"/>
</dbReference>
<evidence type="ECO:0000313" key="2">
    <source>
        <dbReference type="Proteomes" id="UP000183832"/>
    </source>
</evidence>
<accession>A0A1J1IBD2</accession>
<evidence type="ECO:0000313" key="1">
    <source>
        <dbReference type="EMBL" id="CRK97589.1"/>
    </source>
</evidence>
<organism evidence="1 2">
    <name type="scientific">Clunio marinus</name>
    <dbReference type="NCBI Taxonomy" id="568069"/>
    <lineage>
        <taxon>Eukaryota</taxon>
        <taxon>Metazoa</taxon>
        <taxon>Ecdysozoa</taxon>
        <taxon>Arthropoda</taxon>
        <taxon>Hexapoda</taxon>
        <taxon>Insecta</taxon>
        <taxon>Pterygota</taxon>
        <taxon>Neoptera</taxon>
        <taxon>Endopterygota</taxon>
        <taxon>Diptera</taxon>
        <taxon>Nematocera</taxon>
        <taxon>Chironomoidea</taxon>
        <taxon>Chironomidae</taxon>
        <taxon>Clunio</taxon>
    </lineage>
</organism>
<reference evidence="1 2" key="1">
    <citation type="submission" date="2015-04" db="EMBL/GenBank/DDBJ databases">
        <authorList>
            <person name="Syromyatnikov M.Y."/>
            <person name="Popov V.N."/>
        </authorList>
    </citation>
    <scope>NUCLEOTIDE SEQUENCE [LARGE SCALE GENOMIC DNA]</scope>
</reference>
<keyword evidence="2" id="KW-1185">Reference proteome</keyword>
<protein>
    <submittedName>
        <fullName evidence="1">CLUMA_CG010975, isoform A</fullName>
    </submittedName>
</protein>